<keyword evidence="1" id="KW-0378">Hydrolase</keyword>
<dbReference type="AlphaFoldDB" id="A0A139SIH8"/>
<protein>
    <recommendedName>
        <fullName evidence="2">DUF2264 domain-containing protein</fullName>
    </recommendedName>
</protein>
<dbReference type="OrthoDB" id="9807186at2"/>
<dbReference type="GO" id="GO:0005975">
    <property type="term" value="P:carbohydrate metabolic process"/>
    <property type="evidence" value="ECO:0007669"/>
    <property type="project" value="InterPro"/>
</dbReference>
<dbReference type="RefSeq" id="WP_156469289.1">
    <property type="nucleotide sequence ID" value="NZ_LSZQ01000065.1"/>
</dbReference>
<dbReference type="InterPro" id="IPR010905">
    <property type="entry name" value="Glyco_hydro_88"/>
</dbReference>
<dbReference type="InterPro" id="IPR049349">
    <property type="entry name" value="DUF2264_N"/>
</dbReference>
<reference evidence="4" key="1">
    <citation type="submission" date="2016-02" db="EMBL/GenBank/DDBJ databases">
        <authorList>
            <person name="Sanders J.G."/>
            <person name="Lin J.Y."/>
            <person name="Wertz J.T."/>
            <person name="Russell J.A."/>
            <person name="Moreau C.S."/>
            <person name="Powell S."/>
        </authorList>
    </citation>
    <scope>NUCLEOTIDE SEQUENCE [LARGE SCALE GENOMIC DNA]</scope>
    <source>
        <strain evidence="4">CAG34</strain>
    </source>
</reference>
<feature type="domain" description="DUF2264" evidence="2">
    <location>
        <begin position="41"/>
        <end position="423"/>
    </location>
</feature>
<dbReference type="Pfam" id="PF10022">
    <property type="entry name" value="DUF2264"/>
    <property type="match status" value="1"/>
</dbReference>
<proteinExistence type="predicted"/>
<dbReference type="Proteomes" id="UP000070058">
    <property type="component" value="Unassembled WGS sequence"/>
</dbReference>
<dbReference type="Gene3D" id="1.50.10.10">
    <property type="match status" value="1"/>
</dbReference>
<dbReference type="InterPro" id="IPR008928">
    <property type="entry name" value="6-hairpin_glycosidase_sf"/>
</dbReference>
<evidence type="ECO:0000259" key="2">
    <source>
        <dbReference type="Pfam" id="PF10022"/>
    </source>
</evidence>
<dbReference type="InterPro" id="IPR016624">
    <property type="entry name" value="UCP014753"/>
</dbReference>
<evidence type="ECO:0000256" key="1">
    <source>
        <dbReference type="ARBA" id="ARBA00022801"/>
    </source>
</evidence>
<dbReference type="PANTHER" id="PTHR35339">
    <property type="entry name" value="LINALOOL DEHYDRATASE_ISOMERASE DOMAIN-CONTAINING PROTEIN"/>
    <property type="match status" value="1"/>
</dbReference>
<evidence type="ECO:0000313" key="4">
    <source>
        <dbReference type="Proteomes" id="UP000070058"/>
    </source>
</evidence>
<gene>
    <name evidence="3" type="ORF">AXK11_08535</name>
</gene>
<dbReference type="SUPFAM" id="SSF48208">
    <property type="entry name" value="Six-hairpin glycosidases"/>
    <property type="match status" value="1"/>
</dbReference>
<dbReference type="EMBL" id="LSZQ01000065">
    <property type="protein sequence ID" value="KXU34388.1"/>
    <property type="molecule type" value="Genomic_DNA"/>
</dbReference>
<dbReference type="Pfam" id="PF07470">
    <property type="entry name" value="Glyco_hydro_88"/>
    <property type="match status" value="1"/>
</dbReference>
<sequence>MIDRPLLACAMLFAALGLPIFGHAQLSSTKLNEETDPVAIREQWVAWATKLAEPILDALDKRELKLRMPGETMGTYAPESVYNPNPTPYMHLEALGRLLAGIAPWLELGPDDTPEGQLRGRLAEMARSAIDAATDPDSPDKMNFAVSGQSLVDASFLAQATFRAPRELWEKLEPRIQANLVARLKETRQRPFPRSGNHQLFAAFVELALARGGEPRDDSRLMPALENFRKWYLGDGTYGDGPQLRWDYYNSYVIQPMLLGILDEVAPESEALRQFQREAHAIAQRYAAVQERLIAPDGSFPAVGRSITYRAGALQTLADIVLRRELPKPQVIPVPDDPARAFRRIAGVTPAAARTALTRAIRRTLEAPGTFDEEGWLRLGLAGHQPSLAESYINTGSLYLCSVALLPLGLPPSDPFWSDPHSPTSWERTWNGEDDVWTDRALYNLPAPESPLDVAIRSARWQLAQANDTAELLRWHHAAFWIGMTELADTDGAPADIGEAVLQMGRSSSWRATGDLLHADSEAITQAYLWMARNGEGEKAIKPTIALFEQLLAEQPRGPIADLKQGSPGGVWTWCDALFMAPPAMLQLSRQTGDMRYRDHALREWWTTTDFLYDPVEKLYFRDKRFFEQRDGQGNKMFWSRGNGWVFAAMARSLPLLDANGPDAKRMRTVFVEMAERLIELQKEDGYWAPSLLSAEGSPPETSGTGFFTYGLAWGINAGLLDRERFEPAMRKGWSALKRAVEPDGKLGYVQKISASPTLVTRGETHYYGVGALLMAASEITKLDASKQ</sequence>
<organism evidence="3 4">
    <name type="scientific">Cephaloticoccus primus</name>
    <dbReference type="NCBI Taxonomy" id="1548207"/>
    <lineage>
        <taxon>Bacteria</taxon>
        <taxon>Pseudomonadati</taxon>
        <taxon>Verrucomicrobiota</taxon>
        <taxon>Opitutia</taxon>
        <taxon>Opitutales</taxon>
        <taxon>Opitutaceae</taxon>
        <taxon>Cephaloticoccus</taxon>
    </lineage>
</organism>
<accession>A0A139SIH8</accession>
<dbReference type="PANTHER" id="PTHR35339:SF3">
    <property type="entry name" value="DUF2264 DOMAIN-CONTAINING PROTEIN"/>
    <property type="match status" value="1"/>
</dbReference>
<evidence type="ECO:0000313" key="3">
    <source>
        <dbReference type="EMBL" id="KXU34388.1"/>
    </source>
</evidence>
<dbReference type="STRING" id="1548207.AXK11_08535"/>
<name>A0A139SIH8_9BACT</name>
<keyword evidence="4" id="KW-1185">Reference proteome</keyword>
<dbReference type="InterPro" id="IPR012341">
    <property type="entry name" value="6hp_glycosidase-like_sf"/>
</dbReference>
<dbReference type="GO" id="GO:0016787">
    <property type="term" value="F:hydrolase activity"/>
    <property type="evidence" value="ECO:0007669"/>
    <property type="project" value="UniProtKB-KW"/>
</dbReference>
<comment type="caution">
    <text evidence="3">The sequence shown here is derived from an EMBL/GenBank/DDBJ whole genome shotgun (WGS) entry which is preliminary data.</text>
</comment>